<dbReference type="PANTHER" id="PTHR46030:SF1">
    <property type="entry name" value="ALPHA-KETOGLUTARATE-DEPENDENT DIOXYGENASE ALKB HOMOLOG 6"/>
    <property type="match status" value="1"/>
</dbReference>
<keyword evidence="7" id="KW-0539">Nucleus</keyword>
<dbReference type="EMBL" id="JALLBG020000131">
    <property type="protein sequence ID" value="KAL3762716.1"/>
    <property type="molecule type" value="Genomic_DNA"/>
</dbReference>
<proteinExistence type="inferred from homology"/>
<dbReference type="AlphaFoldDB" id="A0ABD3MIU2"/>
<dbReference type="InterPro" id="IPR032862">
    <property type="entry name" value="ALKBH6"/>
</dbReference>
<dbReference type="InterPro" id="IPR027450">
    <property type="entry name" value="AlkB-like"/>
</dbReference>
<comment type="caution">
    <text evidence="10">The sequence shown here is derived from an EMBL/GenBank/DDBJ whole genome shotgun (WGS) entry which is preliminary data.</text>
</comment>
<dbReference type="Proteomes" id="UP001530293">
    <property type="component" value="Unassembled WGS sequence"/>
</dbReference>
<reference evidence="10 11" key="1">
    <citation type="submission" date="2024-10" db="EMBL/GenBank/DDBJ databases">
        <title>Updated reference genomes for cyclostephanoid diatoms.</title>
        <authorList>
            <person name="Roberts W.R."/>
            <person name="Alverson A.J."/>
        </authorList>
    </citation>
    <scope>NUCLEOTIDE SEQUENCE [LARGE SCALE GENOMIC DNA]</scope>
    <source>
        <strain evidence="10 11">AJA232-27</strain>
    </source>
</reference>
<feature type="region of interest" description="Disordered" evidence="8">
    <location>
        <begin position="55"/>
        <end position="75"/>
    </location>
</feature>
<evidence type="ECO:0000256" key="4">
    <source>
        <dbReference type="ARBA" id="ARBA00022964"/>
    </source>
</evidence>
<evidence type="ECO:0000256" key="3">
    <source>
        <dbReference type="ARBA" id="ARBA00022723"/>
    </source>
</evidence>
<evidence type="ECO:0000256" key="6">
    <source>
        <dbReference type="ARBA" id="ARBA00023004"/>
    </source>
</evidence>
<dbReference type="GO" id="GO:0051213">
    <property type="term" value="F:dioxygenase activity"/>
    <property type="evidence" value="ECO:0007669"/>
    <property type="project" value="UniProtKB-KW"/>
</dbReference>
<evidence type="ECO:0000256" key="1">
    <source>
        <dbReference type="ARBA" id="ARBA00004123"/>
    </source>
</evidence>
<dbReference type="Gene3D" id="2.60.120.590">
    <property type="entry name" value="Alpha-ketoglutarate-dependent dioxygenase AlkB-like"/>
    <property type="match status" value="1"/>
</dbReference>
<comment type="similarity">
    <text evidence="2">Belongs to the alkB family.</text>
</comment>
<name>A0ABD3MIU2_9STRA</name>
<dbReference type="PROSITE" id="PS51471">
    <property type="entry name" value="FE2OG_OXY"/>
    <property type="match status" value="1"/>
</dbReference>
<keyword evidence="6" id="KW-0408">Iron</keyword>
<dbReference type="GO" id="GO:0005634">
    <property type="term" value="C:nucleus"/>
    <property type="evidence" value="ECO:0007669"/>
    <property type="project" value="UniProtKB-SubCell"/>
</dbReference>
<dbReference type="InterPro" id="IPR005123">
    <property type="entry name" value="Oxoglu/Fe-dep_dioxygenase_dom"/>
</dbReference>
<evidence type="ECO:0000256" key="2">
    <source>
        <dbReference type="ARBA" id="ARBA00007879"/>
    </source>
</evidence>
<protein>
    <recommendedName>
        <fullName evidence="9">Fe2OG dioxygenase domain-containing protein</fullName>
    </recommendedName>
</protein>
<evidence type="ECO:0000313" key="10">
    <source>
        <dbReference type="EMBL" id="KAL3762716.1"/>
    </source>
</evidence>
<dbReference type="PANTHER" id="PTHR46030">
    <property type="entry name" value="ALPHA-KETOGLUTARATE-DEPENDENT DIOXYGENASE ALKB HOMOLOG 6"/>
    <property type="match status" value="1"/>
</dbReference>
<gene>
    <name evidence="10" type="ORF">ACHAWU_001661</name>
</gene>
<dbReference type="SUPFAM" id="SSF51197">
    <property type="entry name" value="Clavaminate synthase-like"/>
    <property type="match status" value="1"/>
</dbReference>
<accession>A0ABD3MIU2</accession>
<keyword evidence="5" id="KW-0560">Oxidoreductase</keyword>
<keyword evidence="4" id="KW-0223">Dioxygenase</keyword>
<sequence>MTTSVIDFRELRRLERLRIRNTESNACVSGVGDGGSTTSAVSISNSTTIATAISSGNDNTIQNPSSDNHPSDSDEYEYEIHLPPNMTIGDAYRITGSRTVIDSVFYVPNFLPSINQLEILTWLTSLPEHSQHHASNGIRKSEREESLQHNGKWTRLKHAKRKVALFDGNLCNFPPILQSLSNILVEVGAFPSSHPPNHVLVNEYQPGEGIMPHTDGPAYESRTATISLGGSDVIFKLWPRLDDNTATSPQPETNRIPSLEVILHGNGSLILFTNDAYLHHCHEISEGILEEVASSGGVCGNDLKGGTLVTRGHRVSLTFRHKK</sequence>
<evidence type="ECO:0000256" key="8">
    <source>
        <dbReference type="SAM" id="MobiDB-lite"/>
    </source>
</evidence>
<feature type="domain" description="Fe2OG dioxygenase" evidence="9">
    <location>
        <begin position="195"/>
        <end position="323"/>
    </location>
</feature>
<comment type="subcellular location">
    <subcellularLocation>
        <location evidence="1">Nucleus</location>
    </subcellularLocation>
</comment>
<dbReference type="InterPro" id="IPR037151">
    <property type="entry name" value="AlkB-like_sf"/>
</dbReference>
<evidence type="ECO:0000256" key="7">
    <source>
        <dbReference type="ARBA" id="ARBA00023242"/>
    </source>
</evidence>
<keyword evidence="11" id="KW-1185">Reference proteome</keyword>
<dbReference type="Pfam" id="PF13532">
    <property type="entry name" value="2OG-FeII_Oxy_2"/>
    <property type="match status" value="1"/>
</dbReference>
<evidence type="ECO:0000256" key="5">
    <source>
        <dbReference type="ARBA" id="ARBA00023002"/>
    </source>
</evidence>
<dbReference type="GO" id="GO:0046872">
    <property type="term" value="F:metal ion binding"/>
    <property type="evidence" value="ECO:0007669"/>
    <property type="project" value="UniProtKB-KW"/>
</dbReference>
<evidence type="ECO:0000313" key="11">
    <source>
        <dbReference type="Proteomes" id="UP001530293"/>
    </source>
</evidence>
<organism evidence="10 11">
    <name type="scientific">Discostella pseudostelligera</name>
    <dbReference type="NCBI Taxonomy" id="259834"/>
    <lineage>
        <taxon>Eukaryota</taxon>
        <taxon>Sar</taxon>
        <taxon>Stramenopiles</taxon>
        <taxon>Ochrophyta</taxon>
        <taxon>Bacillariophyta</taxon>
        <taxon>Coscinodiscophyceae</taxon>
        <taxon>Thalassiosirophycidae</taxon>
        <taxon>Stephanodiscales</taxon>
        <taxon>Stephanodiscaceae</taxon>
        <taxon>Discostella</taxon>
    </lineage>
</organism>
<keyword evidence="3" id="KW-0479">Metal-binding</keyword>
<evidence type="ECO:0000259" key="9">
    <source>
        <dbReference type="PROSITE" id="PS51471"/>
    </source>
</evidence>